<name>A0A842IDN6_9RHOB</name>
<dbReference type="Gene3D" id="1.10.150.240">
    <property type="entry name" value="Putative phosphatase, domain 2"/>
    <property type="match status" value="1"/>
</dbReference>
<keyword evidence="2" id="KW-0479">Metal-binding</keyword>
<dbReference type="InterPro" id="IPR044999">
    <property type="entry name" value="CbbY-like"/>
</dbReference>
<dbReference type="Pfam" id="PF00702">
    <property type="entry name" value="Hydrolase"/>
    <property type="match status" value="1"/>
</dbReference>
<dbReference type="SFLD" id="SFLDG01135">
    <property type="entry name" value="C1.5.6:_HAD__Beta-PGM__Phospha"/>
    <property type="match status" value="1"/>
</dbReference>
<dbReference type="NCBIfam" id="TIGR01509">
    <property type="entry name" value="HAD-SF-IA-v3"/>
    <property type="match status" value="1"/>
</dbReference>
<dbReference type="SFLD" id="SFLDF00035">
    <property type="entry name" value="phosphoglycolate_phosphatase"/>
    <property type="match status" value="1"/>
</dbReference>
<dbReference type="InterPro" id="IPR023214">
    <property type="entry name" value="HAD_sf"/>
</dbReference>
<protein>
    <submittedName>
        <fullName evidence="4">HAD-IA family hydrolase</fullName>
    </submittedName>
</protein>
<dbReference type="Proteomes" id="UP000555411">
    <property type="component" value="Unassembled WGS sequence"/>
</dbReference>
<dbReference type="PANTHER" id="PTHR42896:SF2">
    <property type="entry name" value="CBBY-LIKE PROTEIN"/>
    <property type="match status" value="1"/>
</dbReference>
<accession>A0A842IDN6</accession>
<evidence type="ECO:0000256" key="2">
    <source>
        <dbReference type="ARBA" id="ARBA00022723"/>
    </source>
</evidence>
<dbReference type="SFLD" id="SFLDG01129">
    <property type="entry name" value="C1.5:_HAD__Beta-PGM__Phosphata"/>
    <property type="match status" value="1"/>
</dbReference>
<organism evidence="4 5">
    <name type="scientific">Paragemmobacter straminiformis</name>
    <dbReference type="NCBI Taxonomy" id="2045119"/>
    <lineage>
        <taxon>Bacteria</taxon>
        <taxon>Pseudomonadati</taxon>
        <taxon>Pseudomonadota</taxon>
        <taxon>Alphaproteobacteria</taxon>
        <taxon>Rhodobacterales</taxon>
        <taxon>Paracoccaceae</taxon>
        <taxon>Paragemmobacter</taxon>
    </lineage>
</organism>
<dbReference type="PANTHER" id="PTHR42896">
    <property type="entry name" value="XYLULOSE-1,5-BISPHOSPHATE (XUBP) PHOSPHATASE"/>
    <property type="match status" value="1"/>
</dbReference>
<reference evidence="4 5" key="1">
    <citation type="journal article" date="2017" name="Int. J. Syst. Evol. Microbiol.">
        <title>Gemmobacter straminiformis sp. nov., isolated from an artificial fountain.</title>
        <authorList>
            <person name="Kang J.Y."/>
            <person name="Kim M.J."/>
            <person name="Chun J."/>
            <person name="Son K.P."/>
            <person name="Jahng K.Y."/>
        </authorList>
    </citation>
    <scope>NUCLEOTIDE SEQUENCE [LARGE SCALE GENOMIC DNA]</scope>
    <source>
        <strain evidence="4 5">CAM-8</strain>
    </source>
</reference>
<dbReference type="SFLD" id="SFLDS00003">
    <property type="entry name" value="Haloacid_Dehalogenase"/>
    <property type="match status" value="1"/>
</dbReference>
<proteinExistence type="inferred from homology"/>
<dbReference type="InterPro" id="IPR006439">
    <property type="entry name" value="HAD-SF_hydro_IA"/>
</dbReference>
<comment type="caution">
    <text evidence="4">The sequence shown here is derived from an EMBL/GenBank/DDBJ whole genome shotgun (WGS) entry which is preliminary data.</text>
</comment>
<dbReference type="PRINTS" id="PR00413">
    <property type="entry name" value="HADHALOGNASE"/>
</dbReference>
<dbReference type="InterPro" id="IPR023198">
    <property type="entry name" value="PGP-like_dom2"/>
</dbReference>
<comment type="similarity">
    <text evidence="1">Belongs to the HAD-like hydrolase superfamily. CbbY/CbbZ/Gph/YieH family.</text>
</comment>
<dbReference type="GO" id="GO:0000287">
    <property type="term" value="F:magnesium ion binding"/>
    <property type="evidence" value="ECO:0007669"/>
    <property type="project" value="UniProtKB-ARBA"/>
</dbReference>
<dbReference type="SUPFAM" id="SSF56784">
    <property type="entry name" value="HAD-like"/>
    <property type="match status" value="1"/>
</dbReference>
<dbReference type="RefSeq" id="WP_185798975.1">
    <property type="nucleotide sequence ID" value="NZ_JACLQD010000006.1"/>
</dbReference>
<evidence type="ECO:0000313" key="4">
    <source>
        <dbReference type="EMBL" id="MBC2837357.1"/>
    </source>
</evidence>
<keyword evidence="5" id="KW-1185">Reference proteome</keyword>
<dbReference type="GO" id="GO:0016787">
    <property type="term" value="F:hydrolase activity"/>
    <property type="evidence" value="ECO:0007669"/>
    <property type="project" value="UniProtKB-KW"/>
</dbReference>
<sequence length="240" mass="26013">MPHEMQALIFDCDGVLVDTERDGHRVAFNAAFKAAGLSVEWSVERYGALLTTGGGKERMRRHFDETGWPEGDRDALIAQLHRLKTDIFMELIESGALPLRPGVARMVDAALGAGLQVAVCSTSNERAVEKVVEVLLGPERAKAIVIFAGDVVAKKKPDPAIYTLAATTLRLTPSACVVIEDSHIGLSAAKGAGMRCVVTRSTYTHDEDFTGADRIVDHLDQGIDLGLCRSLTKEEEPQCR</sequence>
<dbReference type="AlphaFoldDB" id="A0A842IDN6"/>
<dbReference type="Gene3D" id="3.40.50.1000">
    <property type="entry name" value="HAD superfamily/HAD-like"/>
    <property type="match status" value="1"/>
</dbReference>
<evidence type="ECO:0000256" key="3">
    <source>
        <dbReference type="ARBA" id="ARBA00022801"/>
    </source>
</evidence>
<dbReference type="EMBL" id="JACLQD010000006">
    <property type="protein sequence ID" value="MBC2837357.1"/>
    <property type="molecule type" value="Genomic_DNA"/>
</dbReference>
<evidence type="ECO:0000256" key="1">
    <source>
        <dbReference type="ARBA" id="ARBA00006171"/>
    </source>
</evidence>
<dbReference type="FunFam" id="3.40.50.1000:FF:000036">
    <property type="entry name" value="HAD family hydrolase"/>
    <property type="match status" value="1"/>
</dbReference>
<keyword evidence="3 4" id="KW-0378">Hydrolase</keyword>
<gene>
    <name evidence="4" type="ORF">H7F16_17695</name>
</gene>
<dbReference type="InterPro" id="IPR036412">
    <property type="entry name" value="HAD-like_sf"/>
</dbReference>
<dbReference type="CDD" id="cd07528">
    <property type="entry name" value="HAD_CbbY-like"/>
    <property type="match status" value="1"/>
</dbReference>
<evidence type="ECO:0000313" key="5">
    <source>
        <dbReference type="Proteomes" id="UP000555411"/>
    </source>
</evidence>